<organism evidence="1 2">
    <name type="scientific">Flavobacterium suncheonense GH29-5 = DSM 17707</name>
    <dbReference type="NCBI Taxonomy" id="1121899"/>
    <lineage>
        <taxon>Bacteria</taxon>
        <taxon>Pseudomonadati</taxon>
        <taxon>Bacteroidota</taxon>
        <taxon>Flavobacteriia</taxon>
        <taxon>Flavobacteriales</taxon>
        <taxon>Flavobacteriaceae</taxon>
        <taxon>Flavobacterium</taxon>
    </lineage>
</organism>
<keyword evidence="2" id="KW-1185">Reference proteome</keyword>
<reference evidence="1 2" key="1">
    <citation type="submission" date="2013-09" db="EMBL/GenBank/DDBJ databases">
        <authorList>
            <person name="Zeng Z."/>
            <person name="Chen C."/>
        </authorList>
    </citation>
    <scope>NUCLEOTIDE SEQUENCE [LARGE SCALE GENOMIC DNA]</scope>
    <source>
        <strain evidence="1 2">GH29-5</strain>
    </source>
</reference>
<accession>A0A0A2MAS0</accession>
<dbReference type="AlphaFoldDB" id="A0A0A2MAS0"/>
<protein>
    <submittedName>
        <fullName evidence="1">Uncharacterized protein</fullName>
    </submittedName>
</protein>
<comment type="caution">
    <text evidence="1">The sequence shown here is derived from an EMBL/GenBank/DDBJ whole genome shotgun (WGS) entry which is preliminary data.</text>
</comment>
<evidence type="ECO:0000313" key="2">
    <source>
        <dbReference type="Proteomes" id="UP000030121"/>
    </source>
</evidence>
<dbReference type="Proteomes" id="UP000030121">
    <property type="component" value="Unassembled WGS sequence"/>
</dbReference>
<sequence length="69" mass="8397">MRRQIENTKAFKALNFIQKKVYSKRATMLEIENQFIVAKNKGVEVWLKDYHPNRIYKEIIQELLTENRK</sequence>
<dbReference type="EMBL" id="JRLW01000005">
    <property type="protein sequence ID" value="KGO89752.1"/>
    <property type="molecule type" value="Genomic_DNA"/>
</dbReference>
<proteinExistence type="predicted"/>
<gene>
    <name evidence="1" type="ORF">Q764_06070</name>
</gene>
<dbReference type="STRING" id="1121899.GCA_000430025_01865"/>
<dbReference type="RefSeq" id="WP_026980305.1">
    <property type="nucleotide sequence ID" value="NZ_AUCZ01000008.1"/>
</dbReference>
<evidence type="ECO:0000313" key="1">
    <source>
        <dbReference type="EMBL" id="KGO89752.1"/>
    </source>
</evidence>
<name>A0A0A2MAS0_9FLAO</name>